<accession>A0ACC4C9V4</accession>
<dbReference type="EMBL" id="RCHU02000005">
    <property type="protein sequence ID" value="KAL3591042.1"/>
    <property type="molecule type" value="Genomic_DNA"/>
</dbReference>
<sequence length="542" mass="59418">MPGVERSAKMERTQKMLLILAIFVLVLASNVEAGRKLKDKEKVDQPQNYLGGFGTSGGFIPSPNGPVFQLGPTGYCSYPGVGCVRIPGHPICEFCENPFYGDNELYLHLSTEHFTCHICPRQHPEQYEYFNSYDNLRHNAMEHGGCLSCSKRNAVLQIPTSFRFQQINEHYRHGSRSNPSSYQMNLPIVDSHLTANAERPCDISSNAQTVSTHREEHEIDIIVYPFESLATTYSEPPSRYNHVLGQNSRSVPMKETPFPPFSMAPCSSQQRSRNGLGGLSGNTMATCLHCQNMAGPSRTNGLLVSSDFASSSRTSNSNSKVSQEYLRDIIDTEEYLAYVHQFGLSHLVFELARLSPSVEKQRELVEIHNYTVGKNGSVKNGLSIDNGRSKSKKSSKKGKEKCDGNGITSSENILSDSLKVEILLKEGHHGGKGKSKILVDKQTNLNLSMEPKSEIVAQPDGVSSKKNVGAGGGGNKPKKKTSKFLKNRVGDTSAASLPNVGNSDADPDEKEEKAGVDSDIPELLPVHGVWRNGGGEKRVAMT</sequence>
<dbReference type="Proteomes" id="UP000309997">
    <property type="component" value="Unassembled WGS sequence"/>
</dbReference>
<proteinExistence type="predicted"/>
<evidence type="ECO:0000313" key="2">
    <source>
        <dbReference type="Proteomes" id="UP000309997"/>
    </source>
</evidence>
<name>A0ACC4C9V4_POPAL</name>
<gene>
    <name evidence="1" type="ORF">D5086_009682</name>
</gene>
<evidence type="ECO:0000313" key="1">
    <source>
        <dbReference type="EMBL" id="KAL3591042.1"/>
    </source>
</evidence>
<protein>
    <submittedName>
        <fullName evidence="1">Uncharacterized protein</fullName>
    </submittedName>
</protein>
<organism evidence="1 2">
    <name type="scientific">Populus alba</name>
    <name type="common">White poplar</name>
    <dbReference type="NCBI Taxonomy" id="43335"/>
    <lineage>
        <taxon>Eukaryota</taxon>
        <taxon>Viridiplantae</taxon>
        <taxon>Streptophyta</taxon>
        <taxon>Embryophyta</taxon>
        <taxon>Tracheophyta</taxon>
        <taxon>Spermatophyta</taxon>
        <taxon>Magnoliopsida</taxon>
        <taxon>eudicotyledons</taxon>
        <taxon>Gunneridae</taxon>
        <taxon>Pentapetalae</taxon>
        <taxon>rosids</taxon>
        <taxon>fabids</taxon>
        <taxon>Malpighiales</taxon>
        <taxon>Salicaceae</taxon>
        <taxon>Saliceae</taxon>
        <taxon>Populus</taxon>
    </lineage>
</organism>
<comment type="caution">
    <text evidence="1">The sequence shown here is derived from an EMBL/GenBank/DDBJ whole genome shotgun (WGS) entry which is preliminary data.</text>
</comment>
<reference evidence="1 2" key="1">
    <citation type="journal article" date="2024" name="Plant Biotechnol. J.">
        <title>Genome and CRISPR/Cas9 system of a widespread forest tree (Populus alba) in the world.</title>
        <authorList>
            <person name="Liu Y.J."/>
            <person name="Jiang P.F."/>
            <person name="Han X.M."/>
            <person name="Li X.Y."/>
            <person name="Wang H.M."/>
            <person name="Wang Y.J."/>
            <person name="Wang X.X."/>
            <person name="Zeng Q.Y."/>
        </authorList>
    </citation>
    <scope>NUCLEOTIDE SEQUENCE [LARGE SCALE GENOMIC DNA]</scope>
    <source>
        <strain evidence="2">cv. PAL-ZL1</strain>
    </source>
</reference>
<keyword evidence="2" id="KW-1185">Reference proteome</keyword>